<feature type="transmembrane region" description="Helical" evidence="6">
    <location>
        <begin position="105"/>
        <end position="129"/>
    </location>
</feature>
<evidence type="ECO:0000256" key="4">
    <source>
        <dbReference type="ARBA" id="ARBA00022989"/>
    </source>
</evidence>
<feature type="transmembrane region" description="Helical" evidence="6">
    <location>
        <begin position="181"/>
        <end position="200"/>
    </location>
</feature>
<dbReference type="FunCoup" id="A0A0D0ALY2">
    <property type="interactions" value="245"/>
</dbReference>
<dbReference type="AlphaFoldDB" id="A0A0D0ALY2"/>
<feature type="transmembrane region" description="Helical" evidence="6">
    <location>
        <begin position="149"/>
        <end position="169"/>
    </location>
</feature>
<feature type="transmembrane region" description="Helical" evidence="6">
    <location>
        <begin position="206"/>
        <end position="225"/>
    </location>
</feature>
<evidence type="ECO:0000256" key="2">
    <source>
        <dbReference type="ARBA" id="ARBA00010596"/>
    </source>
</evidence>
<feature type="domain" description="Yip1" evidence="7">
    <location>
        <begin position="90"/>
        <end position="251"/>
    </location>
</feature>
<dbReference type="GO" id="GO:0000139">
    <property type="term" value="C:Golgi membrane"/>
    <property type="evidence" value="ECO:0007669"/>
    <property type="project" value="UniProtKB-SubCell"/>
</dbReference>
<keyword evidence="3 6" id="KW-0812">Transmembrane</keyword>
<reference evidence="9" key="2">
    <citation type="submission" date="2015-01" db="EMBL/GenBank/DDBJ databases">
        <title>Evolutionary Origins and Diversification of the Mycorrhizal Mutualists.</title>
        <authorList>
            <consortium name="DOE Joint Genome Institute"/>
            <consortium name="Mycorrhizal Genomics Consortium"/>
            <person name="Kohler A."/>
            <person name="Kuo A."/>
            <person name="Nagy L.G."/>
            <person name="Floudas D."/>
            <person name="Copeland A."/>
            <person name="Barry K.W."/>
            <person name="Cichocki N."/>
            <person name="Veneault-Fourrey C."/>
            <person name="LaButti K."/>
            <person name="Lindquist E.A."/>
            <person name="Lipzen A."/>
            <person name="Lundell T."/>
            <person name="Morin E."/>
            <person name="Murat C."/>
            <person name="Riley R."/>
            <person name="Ohm R."/>
            <person name="Sun H."/>
            <person name="Tunlid A."/>
            <person name="Henrissat B."/>
            <person name="Grigoriev I.V."/>
            <person name="Hibbett D.S."/>
            <person name="Martin F."/>
        </authorList>
    </citation>
    <scope>NUCLEOTIDE SEQUENCE [LARGE SCALE GENOMIC DNA]</scope>
    <source>
        <strain evidence="9">UH-Slu-Lm8-n1</strain>
    </source>
</reference>
<evidence type="ECO:0000256" key="3">
    <source>
        <dbReference type="ARBA" id="ARBA00022692"/>
    </source>
</evidence>
<gene>
    <name evidence="8" type="ORF">CY34DRAFT_812305</name>
</gene>
<keyword evidence="5 6" id="KW-0472">Membrane</keyword>
<evidence type="ECO:0000256" key="1">
    <source>
        <dbReference type="ARBA" id="ARBA00004141"/>
    </source>
</evidence>
<evidence type="ECO:0000313" key="9">
    <source>
        <dbReference type="Proteomes" id="UP000054485"/>
    </source>
</evidence>
<dbReference type="STRING" id="930992.A0A0D0ALY2"/>
<evidence type="ECO:0000259" key="7">
    <source>
        <dbReference type="Pfam" id="PF04893"/>
    </source>
</evidence>
<dbReference type="GO" id="GO:0016192">
    <property type="term" value="P:vesicle-mediated transport"/>
    <property type="evidence" value="ECO:0007669"/>
    <property type="project" value="InterPro"/>
</dbReference>
<sequence length="277" mass="30473">MAYVAVDADDHLEEGPEDLKFKSFLGADASTDQRTQSGASNLDRGYLTDHTTRKSPSGFWTVEYYQPYFDVDTSTVLKRCYTTLLPTSPSYLTILTPSADLYGPFWIPTTLVLALFLSSSLAASISSYLSAPGAAYEYDFGLLSLAATIVYIYTFAVPVLLWLALRYFGVGEWSVAEAIGVWGYSLFVWIPVSILCVIPVSILRWVLVGIAFCLSGYFLVANVYPILAMADAKATRLLIIVVGILHAALALVFKVSFFSYYVVHDIGPGADPVRRFL</sequence>
<proteinExistence type="inferred from homology"/>
<dbReference type="HOGENOM" id="CLU_059606_2_1_1"/>
<dbReference type="PANTHER" id="PTHR12822:SF2">
    <property type="entry name" value="PROTEIN YIPF"/>
    <property type="match status" value="1"/>
</dbReference>
<comment type="similarity">
    <text evidence="2 6">Belongs to the YIP1 family.</text>
</comment>
<protein>
    <recommendedName>
        <fullName evidence="6">Protein YIP</fullName>
    </recommendedName>
</protein>
<name>A0A0D0ALY2_9AGAM</name>
<organism evidence="8 9">
    <name type="scientific">Suillus luteus UH-Slu-Lm8-n1</name>
    <dbReference type="NCBI Taxonomy" id="930992"/>
    <lineage>
        <taxon>Eukaryota</taxon>
        <taxon>Fungi</taxon>
        <taxon>Dikarya</taxon>
        <taxon>Basidiomycota</taxon>
        <taxon>Agaricomycotina</taxon>
        <taxon>Agaricomycetes</taxon>
        <taxon>Agaricomycetidae</taxon>
        <taxon>Boletales</taxon>
        <taxon>Suillineae</taxon>
        <taxon>Suillaceae</taxon>
        <taxon>Suillus</taxon>
    </lineage>
</organism>
<dbReference type="EMBL" id="KN835645">
    <property type="protein sequence ID" value="KIK35252.1"/>
    <property type="molecule type" value="Genomic_DNA"/>
</dbReference>
<reference evidence="8 9" key="1">
    <citation type="submission" date="2014-04" db="EMBL/GenBank/DDBJ databases">
        <authorList>
            <consortium name="DOE Joint Genome Institute"/>
            <person name="Kuo A."/>
            <person name="Ruytinx J."/>
            <person name="Rineau F."/>
            <person name="Colpaert J."/>
            <person name="Kohler A."/>
            <person name="Nagy L.G."/>
            <person name="Floudas D."/>
            <person name="Copeland A."/>
            <person name="Barry K.W."/>
            <person name="Cichocki N."/>
            <person name="Veneault-Fourrey C."/>
            <person name="LaButti K."/>
            <person name="Lindquist E.A."/>
            <person name="Lipzen A."/>
            <person name="Lundell T."/>
            <person name="Morin E."/>
            <person name="Murat C."/>
            <person name="Sun H."/>
            <person name="Tunlid A."/>
            <person name="Henrissat B."/>
            <person name="Grigoriev I.V."/>
            <person name="Hibbett D.S."/>
            <person name="Martin F."/>
            <person name="Nordberg H.P."/>
            <person name="Cantor M.N."/>
            <person name="Hua S.X."/>
        </authorList>
    </citation>
    <scope>NUCLEOTIDE SEQUENCE [LARGE SCALE GENOMIC DNA]</scope>
    <source>
        <strain evidence="8 9">UH-Slu-Lm8-n1</strain>
    </source>
</reference>
<dbReference type="InterPro" id="IPR039765">
    <property type="entry name" value="Yip5/YIPF1/YIPF2"/>
</dbReference>
<accession>A0A0D0ALY2</accession>
<comment type="subcellular location">
    <subcellularLocation>
        <location evidence="6">Golgi apparatus membrane</location>
        <topology evidence="6">Multi-pass membrane protein</topology>
    </subcellularLocation>
    <subcellularLocation>
        <location evidence="1">Membrane</location>
        <topology evidence="1">Multi-pass membrane protein</topology>
    </subcellularLocation>
</comment>
<evidence type="ECO:0000256" key="6">
    <source>
        <dbReference type="RuleBase" id="RU361264"/>
    </source>
</evidence>
<dbReference type="Proteomes" id="UP000054485">
    <property type="component" value="Unassembled WGS sequence"/>
</dbReference>
<feature type="transmembrane region" description="Helical" evidence="6">
    <location>
        <begin position="237"/>
        <end position="263"/>
    </location>
</feature>
<dbReference type="InParanoid" id="A0A0D0ALY2"/>
<evidence type="ECO:0000256" key="5">
    <source>
        <dbReference type="ARBA" id="ARBA00023136"/>
    </source>
</evidence>
<evidence type="ECO:0000313" key="8">
    <source>
        <dbReference type="EMBL" id="KIK35252.1"/>
    </source>
</evidence>
<dbReference type="PANTHER" id="PTHR12822">
    <property type="entry name" value="PROTEIN YIPF"/>
    <property type="match status" value="1"/>
</dbReference>
<keyword evidence="9" id="KW-1185">Reference proteome</keyword>
<dbReference type="Pfam" id="PF04893">
    <property type="entry name" value="Yip1"/>
    <property type="match status" value="1"/>
</dbReference>
<keyword evidence="4 6" id="KW-1133">Transmembrane helix</keyword>
<dbReference type="GO" id="GO:0031267">
    <property type="term" value="F:small GTPase binding"/>
    <property type="evidence" value="ECO:0007669"/>
    <property type="project" value="InterPro"/>
</dbReference>
<dbReference type="InterPro" id="IPR006977">
    <property type="entry name" value="Yip1_dom"/>
</dbReference>
<dbReference type="OrthoDB" id="10256463at2759"/>